<dbReference type="RefSeq" id="WP_127488196.1">
    <property type="nucleotide sequence ID" value="NZ_CP022572.1"/>
</dbReference>
<name>A0A3T0I2C7_9BACI</name>
<feature type="domain" description="G5" evidence="3">
    <location>
        <begin position="307"/>
        <end position="384"/>
    </location>
</feature>
<dbReference type="SMART" id="SM01208">
    <property type="entry name" value="G5"/>
    <property type="match status" value="1"/>
</dbReference>
<dbReference type="OrthoDB" id="2691125at2"/>
<accession>A0A3T0I2C7</accession>
<feature type="region of interest" description="Disordered" evidence="2">
    <location>
        <begin position="385"/>
        <end position="437"/>
    </location>
</feature>
<gene>
    <name evidence="4" type="ORF">CHR53_20800</name>
</gene>
<evidence type="ECO:0000256" key="2">
    <source>
        <dbReference type="SAM" id="MobiDB-lite"/>
    </source>
</evidence>
<dbReference type="Proteomes" id="UP000282892">
    <property type="component" value="Chromosome"/>
</dbReference>
<dbReference type="AlphaFoldDB" id="A0A3T0I2C7"/>
<reference evidence="4 5" key="1">
    <citation type="submission" date="2017-07" db="EMBL/GenBank/DDBJ databases">
        <title>The complete genome sequence of Bacillus mesonae strain H20-5, an efficient strain improving plant abiotic stress resistance.</title>
        <authorList>
            <person name="Kim S.Y."/>
            <person name="Song H."/>
            <person name="Sang M.K."/>
            <person name="Weon H.-Y."/>
            <person name="Song J."/>
        </authorList>
    </citation>
    <scope>NUCLEOTIDE SEQUENCE [LARGE SCALE GENOMIC DNA]</scope>
    <source>
        <strain evidence="4 5">H20-5</strain>
    </source>
</reference>
<protein>
    <recommendedName>
        <fullName evidence="3">G5 domain-containing protein</fullName>
    </recommendedName>
</protein>
<dbReference type="InterPro" id="IPR052913">
    <property type="entry name" value="Glycopeptide_resist_protein"/>
</dbReference>
<keyword evidence="1" id="KW-0732">Signal</keyword>
<evidence type="ECO:0000259" key="3">
    <source>
        <dbReference type="SMART" id="SM01208"/>
    </source>
</evidence>
<dbReference type="InterPro" id="IPR011098">
    <property type="entry name" value="G5_dom"/>
</dbReference>
<dbReference type="PANTHER" id="PTHR35788">
    <property type="entry name" value="EXPORTED PROTEIN-RELATED"/>
    <property type="match status" value="1"/>
</dbReference>
<feature type="compositionally biased region" description="Low complexity" evidence="2">
    <location>
        <begin position="393"/>
        <end position="414"/>
    </location>
</feature>
<evidence type="ECO:0000313" key="4">
    <source>
        <dbReference type="EMBL" id="AZU63510.1"/>
    </source>
</evidence>
<evidence type="ECO:0000256" key="1">
    <source>
        <dbReference type="ARBA" id="ARBA00022729"/>
    </source>
</evidence>
<dbReference type="KEGG" id="nmk:CHR53_20800"/>
<dbReference type="EMBL" id="CP022572">
    <property type="protein sequence ID" value="AZU63510.1"/>
    <property type="molecule type" value="Genomic_DNA"/>
</dbReference>
<dbReference type="STRING" id="1193713.GCA_001636315_01041"/>
<evidence type="ECO:0000313" key="5">
    <source>
        <dbReference type="Proteomes" id="UP000282892"/>
    </source>
</evidence>
<keyword evidence="5" id="KW-1185">Reference proteome</keyword>
<dbReference type="Gene3D" id="2.20.230.10">
    <property type="entry name" value="Resuscitation-promoting factor rpfb"/>
    <property type="match status" value="1"/>
</dbReference>
<dbReference type="PANTHER" id="PTHR35788:SF1">
    <property type="entry name" value="EXPORTED PROTEIN"/>
    <property type="match status" value="1"/>
</dbReference>
<organism evidence="4 5">
    <name type="scientific">Neobacillus mesonae</name>
    <dbReference type="NCBI Taxonomy" id="1193713"/>
    <lineage>
        <taxon>Bacteria</taxon>
        <taxon>Bacillati</taxon>
        <taxon>Bacillota</taxon>
        <taxon>Bacilli</taxon>
        <taxon>Bacillales</taxon>
        <taxon>Bacillaceae</taxon>
        <taxon>Neobacillus</taxon>
    </lineage>
</organism>
<dbReference type="Pfam" id="PF07501">
    <property type="entry name" value="G5"/>
    <property type="match status" value="1"/>
</dbReference>
<proteinExistence type="predicted"/>
<sequence>MGKNQQLIKLFVVLLFCTAFIFSSSHFGAKAFESMTNADGNFFDGTSIGLLDISGKTSDEAISMLEEKFPEWIKEAKIELQYGEKMAPFDLNDFHLNAQQTVASIKNGQKNTAIITIDKSQVRTQLEILFPNLKISDIDMDKLTTSLNATASLFVTKAQTFNLYSDFLASDKIKRDAVLNKVTVQLKGIPDNLESIIQQNSKIDIPEESTFSLLEYAKNHKITQTDALNVMATGIYEALMPTNFSIIERNIGTELPDYAHLGFEAKINQSKNTDLIIANPNKAKYSLHLTLDNNQLNVILKGEKFFYNYEISLQNKQTLTPKKIIQYSPQLLPGKINIQTKGKDGQIVQIYREVYQDNELIKSELISEDYYPAVYQVEIHGLGVSKQSTSTPTTGNQSNDQTTTTNQNSDTTTSPSETEQQDTDNSDLWGKPNEQPK</sequence>